<proteinExistence type="predicted"/>
<dbReference type="Proteomes" id="UP000008957">
    <property type="component" value="Chromosome"/>
</dbReference>
<accession>A0AB94IXK9</accession>
<sequence length="94" mass="10738">MEEATRDDLLYGRLRLWQPAAGPRVSMDTVLLAAWVRRRARRPRFVELGSASGAVSLMLALRFPHRSTWWGSNFSRSSWSWRSATGLKTAFRTG</sequence>
<dbReference type="RefSeq" id="WP_015556628.1">
    <property type="nucleotide sequence ID" value="NC_021038.1"/>
</dbReference>
<organism evidence="1 2">
    <name type="scientific">Fretibacterium fastidiosum</name>
    <dbReference type="NCBI Taxonomy" id="651822"/>
    <lineage>
        <taxon>Bacteria</taxon>
        <taxon>Thermotogati</taxon>
        <taxon>Synergistota</taxon>
        <taxon>Synergistia</taxon>
        <taxon>Synergistales</taxon>
        <taxon>Aminobacteriaceae</taxon>
        <taxon>Fretibacterium</taxon>
    </lineage>
</organism>
<keyword evidence="2" id="KW-1185">Reference proteome</keyword>
<dbReference type="InterPro" id="IPR029063">
    <property type="entry name" value="SAM-dependent_MTases_sf"/>
</dbReference>
<dbReference type="EMBL" id="FP929056">
    <property type="protein sequence ID" value="CBL28481.1"/>
    <property type="molecule type" value="Genomic_DNA"/>
</dbReference>
<evidence type="ECO:0000313" key="1">
    <source>
        <dbReference type="EMBL" id="CBL28481.1"/>
    </source>
</evidence>
<evidence type="ECO:0000313" key="2">
    <source>
        <dbReference type="Proteomes" id="UP000008957"/>
    </source>
</evidence>
<reference evidence="2" key="1">
    <citation type="submission" date="2010-03" db="EMBL/GenBank/DDBJ databases">
        <title>The genome sequence of Synergistetes sp. SGP1.</title>
        <authorList>
            <consortium name="metaHIT consortium -- http://www.metahit.eu/"/>
            <person name="Pajon A."/>
            <person name="Turner K."/>
            <person name="Parkhill J."/>
            <person name="Wade W."/>
            <person name="Vartoukian S."/>
        </authorList>
    </citation>
    <scope>NUCLEOTIDE SEQUENCE [LARGE SCALE GENOMIC DNA]</scope>
    <source>
        <strain evidence="2">SGP1</strain>
    </source>
</reference>
<evidence type="ECO:0008006" key="3">
    <source>
        <dbReference type="Google" id="ProtNLM"/>
    </source>
</evidence>
<name>A0AB94IXK9_9BACT</name>
<dbReference type="AlphaFoldDB" id="A0AB94IXK9"/>
<dbReference type="Gene3D" id="3.40.50.150">
    <property type="entry name" value="Vaccinia Virus protein VP39"/>
    <property type="match status" value="1"/>
</dbReference>
<dbReference type="KEGG" id="sbr:SY1_14210"/>
<reference evidence="1 2" key="2">
    <citation type="submission" date="2010-03" db="EMBL/GenBank/DDBJ databases">
        <authorList>
            <person name="Pajon A."/>
        </authorList>
    </citation>
    <scope>NUCLEOTIDE SEQUENCE [LARGE SCALE GENOMIC DNA]</scope>
    <source>
        <strain evidence="1 2">SGP1</strain>
    </source>
</reference>
<protein>
    <recommendedName>
        <fullName evidence="3">O-methyltransferase</fullName>
    </recommendedName>
</protein>
<gene>
    <name evidence="1" type="ORF">SY1_14210</name>
</gene>